<protein>
    <submittedName>
        <fullName evidence="2">Basic proline-rich protein-like</fullName>
    </submittedName>
</protein>
<sequence>MRLTAVRGQAAPLSALFPTPSTPPGALSGRTRAPDRAAPPPASAHSRRTPPRALPGGSPAVRTPDRADPRARATPSPRCQRLRVRPPLSADSPAADPLFPAEPLPAARRPASPRPLRGLWPDLSRGSLSPADSSAPLLCVGDPVVARRCCPDLRPAAELRFGFFPRFSRGSPPTEFGIRRFT</sequence>
<proteinExistence type="predicted"/>
<reference evidence="2" key="1">
    <citation type="journal article" date="2023" name="GigaByte">
        <title>Genome assembly of the bearded iris, Iris pallida Lam.</title>
        <authorList>
            <person name="Bruccoleri R.E."/>
            <person name="Oakeley E.J."/>
            <person name="Faust A.M.E."/>
            <person name="Altorfer M."/>
            <person name="Dessus-Babus S."/>
            <person name="Burckhardt D."/>
            <person name="Oertli M."/>
            <person name="Naumann U."/>
            <person name="Petersen F."/>
            <person name="Wong J."/>
        </authorList>
    </citation>
    <scope>NUCLEOTIDE SEQUENCE</scope>
    <source>
        <strain evidence="2">GSM-AAB239-AS_SAM_17_03QT</strain>
    </source>
</reference>
<dbReference type="Proteomes" id="UP001140949">
    <property type="component" value="Unassembled WGS sequence"/>
</dbReference>
<evidence type="ECO:0000256" key="1">
    <source>
        <dbReference type="SAM" id="MobiDB-lite"/>
    </source>
</evidence>
<dbReference type="AlphaFoldDB" id="A0AAX6GHY5"/>
<feature type="compositionally biased region" description="Low complexity" evidence="1">
    <location>
        <begin position="86"/>
        <end position="117"/>
    </location>
</feature>
<organism evidence="2 3">
    <name type="scientific">Iris pallida</name>
    <name type="common">Sweet iris</name>
    <dbReference type="NCBI Taxonomy" id="29817"/>
    <lineage>
        <taxon>Eukaryota</taxon>
        <taxon>Viridiplantae</taxon>
        <taxon>Streptophyta</taxon>
        <taxon>Embryophyta</taxon>
        <taxon>Tracheophyta</taxon>
        <taxon>Spermatophyta</taxon>
        <taxon>Magnoliopsida</taxon>
        <taxon>Liliopsida</taxon>
        <taxon>Asparagales</taxon>
        <taxon>Iridaceae</taxon>
        <taxon>Iridoideae</taxon>
        <taxon>Irideae</taxon>
        <taxon>Iris</taxon>
    </lineage>
</organism>
<feature type="region of interest" description="Disordered" evidence="1">
    <location>
        <begin position="1"/>
        <end position="117"/>
    </location>
</feature>
<evidence type="ECO:0000313" key="3">
    <source>
        <dbReference type="Proteomes" id="UP001140949"/>
    </source>
</evidence>
<comment type="caution">
    <text evidence="2">The sequence shown here is derived from an EMBL/GenBank/DDBJ whole genome shotgun (WGS) entry which is preliminary data.</text>
</comment>
<accession>A0AAX6GHY5</accession>
<reference evidence="2" key="2">
    <citation type="submission" date="2023-04" db="EMBL/GenBank/DDBJ databases">
        <authorList>
            <person name="Bruccoleri R.E."/>
            <person name="Oakeley E.J."/>
            <person name="Faust A.-M."/>
            <person name="Dessus-Babus S."/>
            <person name="Altorfer M."/>
            <person name="Burckhardt D."/>
            <person name="Oertli M."/>
            <person name="Naumann U."/>
            <person name="Petersen F."/>
            <person name="Wong J."/>
        </authorList>
    </citation>
    <scope>NUCLEOTIDE SEQUENCE</scope>
    <source>
        <strain evidence="2">GSM-AAB239-AS_SAM_17_03QT</strain>
        <tissue evidence="2">Leaf</tissue>
    </source>
</reference>
<evidence type="ECO:0000313" key="2">
    <source>
        <dbReference type="EMBL" id="KAJ6828396.1"/>
    </source>
</evidence>
<gene>
    <name evidence="2" type="ORF">M6B38_363250</name>
</gene>
<dbReference type="EMBL" id="JANAVB010019399">
    <property type="protein sequence ID" value="KAJ6828396.1"/>
    <property type="molecule type" value="Genomic_DNA"/>
</dbReference>
<name>A0AAX6GHY5_IRIPA</name>
<keyword evidence="3" id="KW-1185">Reference proteome</keyword>